<sequence>MPRARKGTLIQCDPSVRALISQIDTNRDHDIILEELDDSHLLVNPESVEYIKSELDRILSKNIYNPMDEEENAKSK</sequence>
<protein>
    <recommendedName>
        <fullName evidence="3 9">General transcription and DNA repair factor IIH subunit TFB5</fullName>
    </recommendedName>
</protein>
<evidence type="ECO:0000256" key="8">
    <source>
        <dbReference type="ARBA" id="ARBA00023242"/>
    </source>
</evidence>
<evidence type="ECO:0000256" key="2">
    <source>
        <dbReference type="ARBA" id="ARBA00007470"/>
    </source>
</evidence>
<dbReference type="Gene3D" id="3.30.70.1220">
    <property type="entry name" value="TFB5-like"/>
    <property type="match status" value="1"/>
</dbReference>
<dbReference type="GO" id="GO:0006294">
    <property type="term" value="P:nucleotide-excision repair, preincision complex assembly"/>
    <property type="evidence" value="ECO:0007669"/>
    <property type="project" value="TreeGrafter"/>
</dbReference>
<dbReference type="EMBL" id="UFAJ01000277">
    <property type="protein sequence ID" value="SSD60129.1"/>
    <property type="molecule type" value="Genomic_DNA"/>
</dbReference>
<dbReference type="FunFam" id="3.30.70.1220:FF:000002">
    <property type="entry name" value="RNA polymerase II transcription factor B subunit 5"/>
    <property type="match status" value="1"/>
</dbReference>
<dbReference type="SMART" id="SM01395">
    <property type="entry name" value="Tbf5"/>
    <property type="match status" value="1"/>
</dbReference>
<evidence type="ECO:0000256" key="9">
    <source>
        <dbReference type="RuleBase" id="RU368032"/>
    </source>
</evidence>
<keyword evidence="7 9" id="KW-0234">DNA repair</keyword>
<dbReference type="GO" id="GO:0006367">
    <property type="term" value="P:transcription initiation at RNA polymerase II promoter"/>
    <property type="evidence" value="ECO:0007669"/>
    <property type="project" value="UniProtKB-UniRule"/>
</dbReference>
<comment type="subcellular location">
    <subcellularLocation>
        <location evidence="1 9">Nucleus</location>
    </subcellularLocation>
</comment>
<evidence type="ECO:0000313" key="11">
    <source>
        <dbReference type="Proteomes" id="UP000262825"/>
    </source>
</evidence>
<comment type="similarity">
    <text evidence="2 9">Belongs to the TFB5 family.</text>
</comment>
<evidence type="ECO:0000313" key="10">
    <source>
        <dbReference type="EMBL" id="SSD60129.1"/>
    </source>
</evidence>
<dbReference type="Pfam" id="PF06331">
    <property type="entry name" value="Tfb5"/>
    <property type="match status" value="1"/>
</dbReference>
<accession>A0A376B6C8</accession>
<keyword evidence="8 9" id="KW-0539">Nucleus</keyword>
<dbReference type="VEuPathDB" id="FungiDB:SCODWIG_01890"/>
<reference evidence="11" key="1">
    <citation type="submission" date="2018-06" db="EMBL/GenBank/DDBJ databases">
        <authorList>
            <person name="Guldener U."/>
        </authorList>
    </citation>
    <scope>NUCLEOTIDE SEQUENCE [LARGE SCALE GENOMIC DNA]</scope>
    <source>
        <strain evidence="11">UTAD17</strain>
    </source>
</reference>
<comment type="function">
    <text evidence="9">In NER, TFIIH acts by opening DNA around the lesion to allow the excision of the damaged oligonucleotide and its replacement by a new DNA fragment. In transcription, TFIIH has an essential role in transcription initiation. When the pre-initiation complex (PIC) has been established, TFIIH is required for promoter opening and promoter escape.</text>
</comment>
<comment type="subunit">
    <text evidence="9">Component of the 7-subunit TFIIH core complex.</text>
</comment>
<dbReference type="InterPro" id="IPR035935">
    <property type="entry name" value="TFB5-like_sf"/>
</dbReference>
<dbReference type="GO" id="GO:0005675">
    <property type="term" value="C:transcription factor TFIIH holo complex"/>
    <property type="evidence" value="ECO:0007669"/>
    <property type="project" value="TreeGrafter"/>
</dbReference>
<dbReference type="OrthoDB" id="354at2759"/>
<keyword evidence="5 9" id="KW-0805">Transcription regulation</keyword>
<dbReference type="AlphaFoldDB" id="A0A376B6C8"/>
<evidence type="ECO:0000256" key="5">
    <source>
        <dbReference type="ARBA" id="ARBA00023015"/>
    </source>
</evidence>
<evidence type="ECO:0000256" key="4">
    <source>
        <dbReference type="ARBA" id="ARBA00022763"/>
    </source>
</evidence>
<keyword evidence="6 9" id="KW-0804">Transcription</keyword>
<dbReference type="SUPFAM" id="SSF142897">
    <property type="entry name" value="TFB5-like"/>
    <property type="match status" value="1"/>
</dbReference>
<keyword evidence="4 9" id="KW-0227">DNA damage</keyword>
<dbReference type="GO" id="GO:0000439">
    <property type="term" value="C:transcription factor TFIIH core complex"/>
    <property type="evidence" value="ECO:0007669"/>
    <property type="project" value="UniProtKB-UniRule"/>
</dbReference>
<name>A0A376B6C8_9ASCO</name>
<dbReference type="PANTHER" id="PTHR28580">
    <property type="entry name" value="GENERAL TRANSCRIPTION FACTOR IIH SUBUNIT 5"/>
    <property type="match status" value="1"/>
</dbReference>
<evidence type="ECO:0000256" key="6">
    <source>
        <dbReference type="ARBA" id="ARBA00023163"/>
    </source>
</evidence>
<organism evidence="10 11">
    <name type="scientific">Saccharomycodes ludwigii</name>
    <dbReference type="NCBI Taxonomy" id="36035"/>
    <lineage>
        <taxon>Eukaryota</taxon>
        <taxon>Fungi</taxon>
        <taxon>Dikarya</taxon>
        <taxon>Ascomycota</taxon>
        <taxon>Saccharomycotina</taxon>
        <taxon>Saccharomycetes</taxon>
        <taxon>Saccharomycodales</taxon>
        <taxon>Saccharomycodaceae</taxon>
        <taxon>Saccharomycodes</taxon>
    </lineage>
</organism>
<dbReference type="InterPro" id="IPR009400">
    <property type="entry name" value="TFIIH_TTDA/Tfb5"/>
</dbReference>
<evidence type="ECO:0000256" key="3">
    <source>
        <dbReference type="ARBA" id="ARBA00021274"/>
    </source>
</evidence>
<dbReference type="Proteomes" id="UP000262825">
    <property type="component" value="Unassembled WGS sequence"/>
</dbReference>
<keyword evidence="11" id="KW-1185">Reference proteome</keyword>
<evidence type="ECO:0000256" key="7">
    <source>
        <dbReference type="ARBA" id="ARBA00023204"/>
    </source>
</evidence>
<proteinExistence type="inferred from homology"/>
<dbReference type="PANTHER" id="PTHR28580:SF1">
    <property type="entry name" value="GENERAL TRANSCRIPTION FACTOR IIH SUBUNIT 5"/>
    <property type="match status" value="1"/>
</dbReference>
<gene>
    <name evidence="10" type="ORF">SCODWIG_01890</name>
</gene>
<evidence type="ECO:0000256" key="1">
    <source>
        <dbReference type="ARBA" id="ARBA00004123"/>
    </source>
</evidence>